<evidence type="ECO:0000256" key="3">
    <source>
        <dbReference type="ARBA" id="ARBA00022840"/>
    </source>
</evidence>
<comment type="catalytic activity">
    <reaction evidence="8">
        <text>tungstate(in) + ATP + H2O = tungstate(out) + ADP + phosphate + H(+)</text>
        <dbReference type="Rhea" id="RHEA:35027"/>
        <dbReference type="ChEBI" id="CHEBI:15377"/>
        <dbReference type="ChEBI" id="CHEBI:15378"/>
        <dbReference type="ChEBI" id="CHEBI:30616"/>
        <dbReference type="ChEBI" id="CHEBI:43474"/>
        <dbReference type="ChEBI" id="CHEBI:46502"/>
        <dbReference type="ChEBI" id="CHEBI:456216"/>
        <dbReference type="EC" id="7.3.2.6"/>
    </reaction>
</comment>
<dbReference type="InterPro" id="IPR003439">
    <property type="entry name" value="ABC_transporter-like_ATP-bd"/>
</dbReference>
<dbReference type="InterPro" id="IPR003593">
    <property type="entry name" value="AAA+_ATPase"/>
</dbReference>
<dbReference type="EC" id="7.3.2.6" evidence="6"/>
<dbReference type="InterPro" id="IPR050093">
    <property type="entry name" value="ABC_SmlMolc_Importer"/>
</dbReference>
<evidence type="ECO:0000256" key="6">
    <source>
        <dbReference type="ARBA" id="ARBA00039025"/>
    </source>
</evidence>
<reference evidence="10" key="1">
    <citation type="journal article" date="2020" name="mSystems">
        <title>Genome- and Community-Level Interaction Insights into Carbon Utilization and Element Cycling Functions of Hydrothermarchaeota in Hydrothermal Sediment.</title>
        <authorList>
            <person name="Zhou Z."/>
            <person name="Liu Y."/>
            <person name="Xu W."/>
            <person name="Pan J."/>
            <person name="Luo Z.H."/>
            <person name="Li M."/>
        </authorList>
    </citation>
    <scope>NUCLEOTIDE SEQUENCE [LARGE SCALE GENOMIC DNA]</scope>
    <source>
        <strain evidence="10">SpSt-23</strain>
    </source>
</reference>
<accession>A0A7C2BK94</accession>
<dbReference type="InterPro" id="IPR027417">
    <property type="entry name" value="P-loop_NTPase"/>
</dbReference>
<name>A0A7C2BK94_9CREN</name>
<protein>
    <recommendedName>
        <fullName evidence="7">Molybdate/tungstate import ATP-binding protein WtpC</fullName>
        <ecNumber evidence="6">7.3.2.6</ecNumber>
    </recommendedName>
</protein>
<comment type="similarity">
    <text evidence="4">Belongs to the ABC transporter superfamily. Sulfate/tungstate importer (TC 3.A.1.6) family.</text>
</comment>
<dbReference type="SUPFAM" id="SSF52540">
    <property type="entry name" value="P-loop containing nucleoside triphosphate hydrolases"/>
    <property type="match status" value="1"/>
</dbReference>
<dbReference type="PANTHER" id="PTHR42781">
    <property type="entry name" value="SPERMIDINE/PUTRESCINE IMPORT ATP-BINDING PROTEIN POTA"/>
    <property type="match status" value="1"/>
</dbReference>
<evidence type="ECO:0000259" key="9">
    <source>
        <dbReference type="PROSITE" id="PS50893"/>
    </source>
</evidence>
<organism evidence="10">
    <name type="scientific">Thermosphaera aggregans</name>
    <dbReference type="NCBI Taxonomy" id="54254"/>
    <lineage>
        <taxon>Archaea</taxon>
        <taxon>Thermoproteota</taxon>
        <taxon>Thermoprotei</taxon>
        <taxon>Desulfurococcales</taxon>
        <taxon>Desulfurococcaceae</taxon>
        <taxon>Thermosphaera</taxon>
    </lineage>
</organism>
<feature type="domain" description="ABC transporter" evidence="9">
    <location>
        <begin position="2"/>
        <end position="243"/>
    </location>
</feature>
<evidence type="ECO:0000256" key="2">
    <source>
        <dbReference type="ARBA" id="ARBA00022741"/>
    </source>
</evidence>
<proteinExistence type="inferred from homology"/>
<dbReference type="PROSITE" id="PS50893">
    <property type="entry name" value="ABC_TRANSPORTER_2"/>
    <property type="match status" value="1"/>
</dbReference>
<evidence type="ECO:0000313" key="10">
    <source>
        <dbReference type="EMBL" id="HEF86848.1"/>
    </source>
</evidence>
<evidence type="ECO:0000256" key="7">
    <source>
        <dbReference type="ARBA" id="ARBA00041133"/>
    </source>
</evidence>
<evidence type="ECO:0000256" key="4">
    <source>
        <dbReference type="ARBA" id="ARBA00038307"/>
    </source>
</evidence>
<evidence type="ECO:0000256" key="1">
    <source>
        <dbReference type="ARBA" id="ARBA00022448"/>
    </source>
</evidence>
<keyword evidence="1" id="KW-0813">Transport</keyword>
<dbReference type="Gene3D" id="3.40.50.300">
    <property type="entry name" value="P-loop containing nucleotide triphosphate hydrolases"/>
    <property type="match status" value="1"/>
</dbReference>
<keyword evidence="2" id="KW-0547">Nucleotide-binding</keyword>
<comment type="caution">
    <text evidence="10">The sequence shown here is derived from an EMBL/GenBank/DDBJ whole genome shotgun (WGS) entry which is preliminary data.</text>
</comment>
<sequence>MLTVEGITVGFNNVPIIEDISFQVKKGETAVLMGPNASGKTTLIKAIAGLVTPLKGRIIIDGNIVFEANGNSGRVILNTPPHLRGIGYVPSDYALFNHLTVRENVMLGLAKKSISSQEKEEKVKSVLEFMGLEKYSNMKPHALSSGLKQKVAIARAIVAEPKLLLLDEPFSSIDPASKPALRYELKKLLNSYKITTIMATHDVEDAFWFQGRVLVLTGKRLTYDSPLLSIDTLNDEYLAKSLGFNVLEGRIVQNVAPGKYYVEIGSTMVLARTSSIRKELTNGSLVNIIFPSTGLKLIPGCEGNSRVNSLNASLLDVIERLDHVTLMLEVDPFKIKVDLPRGEWENIRSEVFKTCLTLLLPENKVSIIEKYEPNGEGNA</sequence>
<evidence type="ECO:0000256" key="5">
    <source>
        <dbReference type="ARBA" id="ARBA00038781"/>
    </source>
</evidence>
<dbReference type="EMBL" id="DSJT01000003">
    <property type="protein sequence ID" value="HEF86848.1"/>
    <property type="molecule type" value="Genomic_DNA"/>
</dbReference>
<keyword evidence="3 10" id="KW-0067">ATP-binding</keyword>
<dbReference type="GO" id="GO:0005524">
    <property type="term" value="F:ATP binding"/>
    <property type="evidence" value="ECO:0007669"/>
    <property type="project" value="UniProtKB-KW"/>
</dbReference>
<evidence type="ECO:0000256" key="8">
    <source>
        <dbReference type="ARBA" id="ARBA00047936"/>
    </source>
</evidence>
<dbReference type="GO" id="GO:1901238">
    <property type="term" value="F:ABC-type tungstate transporter activity"/>
    <property type="evidence" value="ECO:0007669"/>
    <property type="project" value="UniProtKB-EC"/>
</dbReference>
<comment type="subunit">
    <text evidence="5">The complex is composed of two ATP-binding proteins (WtpC), two transmembrane proteins (WtpB) and a solute-binding protein (WtpA).</text>
</comment>
<dbReference type="AlphaFoldDB" id="A0A7C2BK94"/>
<dbReference type="Pfam" id="PF00005">
    <property type="entry name" value="ABC_tran"/>
    <property type="match status" value="1"/>
</dbReference>
<dbReference type="SMART" id="SM00382">
    <property type="entry name" value="AAA"/>
    <property type="match status" value="1"/>
</dbReference>
<dbReference type="PANTHER" id="PTHR42781:SF4">
    <property type="entry name" value="SPERMIDINE_PUTRESCINE IMPORT ATP-BINDING PROTEIN POTA"/>
    <property type="match status" value="1"/>
</dbReference>
<gene>
    <name evidence="10" type="ORF">ENP55_00775</name>
</gene>
<dbReference type="GO" id="GO:0016887">
    <property type="term" value="F:ATP hydrolysis activity"/>
    <property type="evidence" value="ECO:0007669"/>
    <property type="project" value="InterPro"/>
</dbReference>